<name>A0A164E775_9CRUS</name>
<accession>A0A164E775</accession>
<proteinExistence type="predicted"/>
<feature type="non-terminal residue" evidence="1">
    <location>
        <position position="1"/>
    </location>
</feature>
<reference evidence="1 2" key="1">
    <citation type="submission" date="2016-03" db="EMBL/GenBank/DDBJ databases">
        <title>EvidentialGene: Evidence-directed Construction of Genes on Genomes.</title>
        <authorList>
            <person name="Gilbert D.G."/>
            <person name="Choi J.-H."/>
            <person name="Mockaitis K."/>
            <person name="Colbourne J."/>
            <person name="Pfrender M."/>
        </authorList>
    </citation>
    <scope>NUCLEOTIDE SEQUENCE [LARGE SCALE GENOMIC DNA]</scope>
    <source>
        <strain evidence="1 2">Xinb3</strain>
        <tissue evidence="1">Complete organism</tissue>
    </source>
</reference>
<organism evidence="1 2">
    <name type="scientific">Daphnia magna</name>
    <dbReference type="NCBI Taxonomy" id="35525"/>
    <lineage>
        <taxon>Eukaryota</taxon>
        <taxon>Metazoa</taxon>
        <taxon>Ecdysozoa</taxon>
        <taxon>Arthropoda</taxon>
        <taxon>Crustacea</taxon>
        <taxon>Branchiopoda</taxon>
        <taxon>Diplostraca</taxon>
        <taxon>Cladocera</taxon>
        <taxon>Anomopoda</taxon>
        <taxon>Daphniidae</taxon>
        <taxon>Daphnia</taxon>
    </lineage>
</organism>
<gene>
    <name evidence="1" type="ORF">APZ42_009129</name>
</gene>
<feature type="non-terminal residue" evidence="1">
    <location>
        <position position="88"/>
    </location>
</feature>
<dbReference type="Proteomes" id="UP000076858">
    <property type="component" value="Unassembled WGS sequence"/>
</dbReference>
<sequence>LDRHILGINIQYAEKGKIVLKTLGMIVIYSLTTDNGSNMIKSVQLFLDGDEGKEDIDFDELDINNDEEKEELVINELSESIRDVVRGF</sequence>
<keyword evidence="2" id="KW-1185">Reference proteome</keyword>
<dbReference type="OrthoDB" id="6769664at2759"/>
<comment type="caution">
    <text evidence="1">The sequence shown here is derived from an EMBL/GenBank/DDBJ whole genome shotgun (WGS) entry which is preliminary data.</text>
</comment>
<dbReference type="EMBL" id="LRGB01024767">
    <property type="protein sequence ID" value="KZR96499.1"/>
    <property type="molecule type" value="Genomic_DNA"/>
</dbReference>
<dbReference type="AlphaFoldDB" id="A0A164E775"/>
<evidence type="ECO:0000313" key="1">
    <source>
        <dbReference type="EMBL" id="KZR96499.1"/>
    </source>
</evidence>
<protein>
    <submittedName>
        <fullName evidence="1">Uncharacterized protein</fullName>
    </submittedName>
</protein>
<evidence type="ECO:0000313" key="2">
    <source>
        <dbReference type="Proteomes" id="UP000076858"/>
    </source>
</evidence>